<evidence type="ECO:0000313" key="1">
    <source>
        <dbReference type="EMBL" id="CUN92853.1"/>
    </source>
</evidence>
<accession>A0A174AXJ4</accession>
<organism evidence="1 2">
    <name type="scientific">Blautia wexlerae</name>
    <dbReference type="NCBI Taxonomy" id="418240"/>
    <lineage>
        <taxon>Bacteria</taxon>
        <taxon>Bacillati</taxon>
        <taxon>Bacillota</taxon>
        <taxon>Clostridia</taxon>
        <taxon>Lachnospirales</taxon>
        <taxon>Lachnospiraceae</taxon>
        <taxon>Blautia</taxon>
    </lineage>
</organism>
<evidence type="ECO:0008006" key="3">
    <source>
        <dbReference type="Google" id="ProtNLM"/>
    </source>
</evidence>
<dbReference type="Proteomes" id="UP000095431">
    <property type="component" value="Unassembled WGS sequence"/>
</dbReference>
<name>A0A174AXJ4_9FIRM</name>
<evidence type="ECO:0000313" key="2">
    <source>
        <dbReference type="Proteomes" id="UP000095431"/>
    </source>
</evidence>
<sequence length="145" mass="16395">MKIIKISTELEMTIHDFPEGTMREQSKALYELIGNGCDIVEHVMPKRLYTMLKMSPTPTRTPGECVCMLIDEEGRLKPNRANLIGSYLYEYDKHGCPILGNILFIGEKMGNSGIDFCGISEENFDCLKKGLVNMFPVIKVTEVKE</sequence>
<gene>
    <name evidence="1" type="ORF">ERS852478_01399</name>
</gene>
<reference evidence="1 2" key="1">
    <citation type="submission" date="2015-09" db="EMBL/GenBank/DDBJ databases">
        <authorList>
            <consortium name="Pathogen Informatics"/>
        </authorList>
    </citation>
    <scope>NUCLEOTIDE SEQUENCE [LARGE SCALE GENOMIC DNA]</scope>
    <source>
        <strain evidence="1 2">2789STDY5834863</strain>
    </source>
</reference>
<dbReference type="RefSeq" id="WP_055200057.1">
    <property type="nucleotide sequence ID" value="NZ_BTHH01000009.1"/>
</dbReference>
<dbReference type="AlphaFoldDB" id="A0A174AXJ4"/>
<proteinExistence type="predicted"/>
<protein>
    <recommendedName>
        <fullName evidence="3">DUF3846 domain-containing protein</fullName>
    </recommendedName>
</protein>
<dbReference type="EMBL" id="CYZN01000008">
    <property type="protein sequence ID" value="CUN92853.1"/>
    <property type="molecule type" value="Genomic_DNA"/>
</dbReference>